<dbReference type="AlphaFoldDB" id="W9YVH6"/>
<sequence>MMACGIHTTTILLNLKASTPQAPTAVGAPARPALPPWKQAVLWRIHGPHPHFRCRLQAPSLLQRV</sequence>
<evidence type="ECO:0000313" key="1">
    <source>
        <dbReference type="EMBL" id="EXJ93690.1"/>
    </source>
</evidence>
<dbReference type="EMBL" id="AMWN01000002">
    <property type="protein sequence ID" value="EXJ93690.1"/>
    <property type="molecule type" value="Genomic_DNA"/>
</dbReference>
<keyword evidence="2" id="KW-1185">Reference proteome</keyword>
<evidence type="ECO:0000313" key="2">
    <source>
        <dbReference type="Proteomes" id="UP000019484"/>
    </source>
</evidence>
<accession>W9YVH6</accession>
<dbReference type="Proteomes" id="UP000019484">
    <property type="component" value="Unassembled WGS sequence"/>
</dbReference>
<gene>
    <name evidence="1" type="ORF">A1O1_02082</name>
</gene>
<organism evidence="1 2">
    <name type="scientific">Capronia coronata CBS 617.96</name>
    <dbReference type="NCBI Taxonomy" id="1182541"/>
    <lineage>
        <taxon>Eukaryota</taxon>
        <taxon>Fungi</taxon>
        <taxon>Dikarya</taxon>
        <taxon>Ascomycota</taxon>
        <taxon>Pezizomycotina</taxon>
        <taxon>Eurotiomycetes</taxon>
        <taxon>Chaetothyriomycetidae</taxon>
        <taxon>Chaetothyriales</taxon>
        <taxon>Herpotrichiellaceae</taxon>
        <taxon>Capronia</taxon>
    </lineage>
</organism>
<reference evidence="1 2" key="1">
    <citation type="submission" date="2013-03" db="EMBL/GenBank/DDBJ databases">
        <title>The Genome Sequence of Capronia coronata CBS 617.96.</title>
        <authorList>
            <consortium name="The Broad Institute Genomics Platform"/>
            <person name="Cuomo C."/>
            <person name="de Hoog S."/>
            <person name="Gorbushina A."/>
            <person name="Walker B."/>
            <person name="Young S.K."/>
            <person name="Zeng Q."/>
            <person name="Gargeya S."/>
            <person name="Fitzgerald M."/>
            <person name="Haas B."/>
            <person name="Abouelleil A."/>
            <person name="Allen A.W."/>
            <person name="Alvarado L."/>
            <person name="Arachchi H.M."/>
            <person name="Berlin A.M."/>
            <person name="Chapman S.B."/>
            <person name="Gainer-Dewar J."/>
            <person name="Goldberg J."/>
            <person name="Griggs A."/>
            <person name="Gujja S."/>
            <person name="Hansen M."/>
            <person name="Howarth C."/>
            <person name="Imamovic A."/>
            <person name="Ireland A."/>
            <person name="Larimer J."/>
            <person name="McCowan C."/>
            <person name="Murphy C."/>
            <person name="Pearson M."/>
            <person name="Poon T.W."/>
            <person name="Priest M."/>
            <person name="Roberts A."/>
            <person name="Saif S."/>
            <person name="Shea T."/>
            <person name="Sisk P."/>
            <person name="Sykes S."/>
            <person name="Wortman J."/>
            <person name="Nusbaum C."/>
            <person name="Birren B."/>
        </authorList>
    </citation>
    <scope>NUCLEOTIDE SEQUENCE [LARGE SCALE GENOMIC DNA]</scope>
    <source>
        <strain evidence="1 2">CBS 617.96</strain>
    </source>
</reference>
<proteinExistence type="predicted"/>
<protein>
    <submittedName>
        <fullName evidence="1">Uncharacterized protein</fullName>
    </submittedName>
</protein>
<name>W9YVH6_9EURO</name>
<dbReference type="HOGENOM" id="CLU_2849483_0_0_1"/>
<dbReference type="GeneID" id="19156983"/>
<comment type="caution">
    <text evidence="1">The sequence shown here is derived from an EMBL/GenBank/DDBJ whole genome shotgun (WGS) entry which is preliminary data.</text>
</comment>
<dbReference type="RefSeq" id="XP_007721184.1">
    <property type="nucleotide sequence ID" value="XM_007722994.1"/>
</dbReference>